<comment type="caution">
    <text evidence="3">The sequence shown here is derived from an EMBL/GenBank/DDBJ whole genome shotgun (WGS) entry which is preliminary data.</text>
</comment>
<dbReference type="Pfam" id="PF06398">
    <property type="entry name" value="Pex24p"/>
    <property type="match status" value="1"/>
</dbReference>
<evidence type="ECO:0000259" key="2">
    <source>
        <dbReference type="Pfam" id="PF06398"/>
    </source>
</evidence>
<dbReference type="STRING" id="1423351.A0A074SDK5"/>
<feature type="compositionally biased region" description="Low complexity" evidence="1">
    <location>
        <begin position="260"/>
        <end position="276"/>
    </location>
</feature>
<feature type="compositionally biased region" description="Polar residues" evidence="1">
    <location>
        <begin position="1"/>
        <end position="14"/>
    </location>
</feature>
<reference evidence="3 4" key="1">
    <citation type="submission" date="2013-12" db="EMBL/GenBank/DDBJ databases">
        <authorList>
            <person name="Cubeta M."/>
            <person name="Pakala S."/>
            <person name="Fedorova N."/>
            <person name="Thomas E."/>
            <person name="Dean R."/>
            <person name="Jabaji S."/>
            <person name="Neate S."/>
            <person name="Toda T."/>
            <person name="Tavantzis S."/>
            <person name="Vilgalys R."/>
            <person name="Bharathan N."/>
            <person name="Pakala S."/>
            <person name="Losada L.S."/>
            <person name="Zafar N."/>
            <person name="Nierman W."/>
        </authorList>
    </citation>
    <scope>NUCLEOTIDE SEQUENCE [LARGE SCALE GENOMIC DNA]</scope>
    <source>
        <strain evidence="3 4">123E</strain>
    </source>
</reference>
<proteinExistence type="predicted"/>
<evidence type="ECO:0000313" key="3">
    <source>
        <dbReference type="EMBL" id="KEP54928.1"/>
    </source>
</evidence>
<feature type="domain" description="TECPR1-like DysF" evidence="2">
    <location>
        <begin position="112"/>
        <end position="237"/>
    </location>
</feature>
<dbReference type="GO" id="GO:0005778">
    <property type="term" value="C:peroxisomal membrane"/>
    <property type="evidence" value="ECO:0007669"/>
    <property type="project" value="UniProtKB-ARBA"/>
</dbReference>
<feature type="region of interest" description="Disordered" evidence="1">
    <location>
        <begin position="260"/>
        <end position="284"/>
    </location>
</feature>
<keyword evidence="4" id="KW-1185">Reference proteome</keyword>
<organism evidence="3 4">
    <name type="scientific">Rhizoctonia solani 123E</name>
    <dbReference type="NCBI Taxonomy" id="1423351"/>
    <lineage>
        <taxon>Eukaryota</taxon>
        <taxon>Fungi</taxon>
        <taxon>Dikarya</taxon>
        <taxon>Basidiomycota</taxon>
        <taxon>Agaricomycotina</taxon>
        <taxon>Agaricomycetes</taxon>
        <taxon>Cantharellales</taxon>
        <taxon>Ceratobasidiaceae</taxon>
        <taxon>Rhizoctonia</taxon>
    </lineage>
</organism>
<dbReference type="AlphaFoldDB" id="A0A074SDK5"/>
<feature type="region of interest" description="Disordered" evidence="1">
    <location>
        <begin position="54"/>
        <end position="77"/>
    </location>
</feature>
<gene>
    <name evidence="3" type="ORF">V565_011310</name>
</gene>
<dbReference type="EMBL" id="AZST01000015">
    <property type="protein sequence ID" value="KEP54928.1"/>
    <property type="molecule type" value="Genomic_DNA"/>
</dbReference>
<name>A0A074SDK5_9AGAM</name>
<evidence type="ECO:0000313" key="4">
    <source>
        <dbReference type="Proteomes" id="UP000027456"/>
    </source>
</evidence>
<feature type="region of interest" description="Disordered" evidence="1">
    <location>
        <begin position="441"/>
        <end position="462"/>
    </location>
</feature>
<dbReference type="HOGENOM" id="CLU_025584_0_0_1"/>
<accession>A0A074SDK5</accession>
<evidence type="ECO:0000256" key="1">
    <source>
        <dbReference type="SAM" id="MobiDB-lite"/>
    </source>
</evidence>
<dbReference type="OrthoDB" id="72441at2759"/>
<dbReference type="GO" id="GO:0007031">
    <property type="term" value="P:peroxisome organization"/>
    <property type="evidence" value="ECO:0007669"/>
    <property type="project" value="UniProtKB-ARBA"/>
</dbReference>
<dbReference type="InterPro" id="IPR010482">
    <property type="entry name" value="TECPR1-like_DysF"/>
</dbReference>
<feature type="region of interest" description="Disordered" evidence="1">
    <location>
        <begin position="1"/>
        <end position="36"/>
    </location>
</feature>
<protein>
    <submittedName>
        <fullName evidence="3">Integral peroxisomal membrane peroxin protein</fullName>
    </submittedName>
</protein>
<sequence>MSQGSSTAKSTDTDTFPILPTASSEPIPASVQHHLAAARSKRKISLRPRFSVSSALSKSNEQGNEHLVSGSRSKRRRRVDLDVAELEPEPECVIRTDVHVADRTGSQDDESRDMYEWAILYENQRGITIFSLPYYSKLSLLPNDPPPFTVPNEPTGHGKGKSGQRTTLRAPGALADYQLPDPTWRWVSKYWMVDMRGDGEVQQDGYEYNWCFRSKGWRASIGSFNAGGWVRRRRWVRLMMRPANAGSPLLASTYEDGFTTTPTSTVPVPTPLSTMTANPSEKNEREDALIWRGDDGDWMRVRDALKEFRSDGRRLEVWERWLALEEQALLAHATERLGIGVGNGKFRMDDWDLRHAIDPASPISYDTSPGTIYIKAPAPSKDIVLPVLRENFQHILATFIFPDSRAQFLELLRLAGYNERLIPQLSTFDSHSDFWSLARSATPQSQSPGMSTKRLSSIAATH</sequence>
<dbReference type="Proteomes" id="UP000027456">
    <property type="component" value="Unassembled WGS sequence"/>
</dbReference>